<evidence type="ECO:0000259" key="2">
    <source>
        <dbReference type="PROSITE" id="PS50112"/>
    </source>
</evidence>
<feature type="domain" description="PAS" evidence="2">
    <location>
        <begin position="177"/>
        <end position="218"/>
    </location>
</feature>
<dbReference type="InterPro" id="IPR013656">
    <property type="entry name" value="PAS_4"/>
</dbReference>
<dbReference type="PANTHER" id="PTHR44757">
    <property type="entry name" value="DIGUANYLATE CYCLASE DGCP"/>
    <property type="match status" value="1"/>
</dbReference>
<dbReference type="PANTHER" id="PTHR44757:SF2">
    <property type="entry name" value="BIOFILM ARCHITECTURE MAINTENANCE PROTEIN MBAA"/>
    <property type="match status" value="1"/>
</dbReference>
<dbReference type="SMART" id="SM00267">
    <property type="entry name" value="GGDEF"/>
    <property type="match status" value="1"/>
</dbReference>
<reference evidence="7" key="1">
    <citation type="submission" date="2018-09" db="EMBL/GenBank/DDBJ databases">
        <authorList>
            <person name="Zhu H."/>
        </authorList>
    </citation>
    <scope>NUCLEOTIDE SEQUENCE [LARGE SCALE GENOMIC DNA]</scope>
    <source>
        <strain evidence="7">K1R23-30</strain>
    </source>
</reference>
<feature type="domain" description="PAC" evidence="3">
    <location>
        <begin position="124"/>
        <end position="176"/>
    </location>
</feature>
<comment type="caution">
    <text evidence="6">The sequence shown here is derived from an EMBL/GenBank/DDBJ whole genome shotgun (WGS) entry which is preliminary data.</text>
</comment>
<dbReference type="InterPro" id="IPR001610">
    <property type="entry name" value="PAC"/>
</dbReference>
<dbReference type="InterPro" id="IPR029787">
    <property type="entry name" value="Nucleotide_cyclase"/>
</dbReference>
<gene>
    <name evidence="6" type="ORF">D3871_21600</name>
</gene>
<name>A0A3A3FMJ6_9BURK</name>
<accession>A0A3A3FMJ6</accession>
<dbReference type="RefSeq" id="WP_119771098.1">
    <property type="nucleotide sequence ID" value="NZ_QYUO01000002.1"/>
</dbReference>
<keyword evidence="7" id="KW-1185">Reference proteome</keyword>
<dbReference type="Pfam" id="PF00563">
    <property type="entry name" value="EAL"/>
    <property type="match status" value="1"/>
</dbReference>
<dbReference type="GO" id="GO:0003824">
    <property type="term" value="F:catalytic activity"/>
    <property type="evidence" value="ECO:0007669"/>
    <property type="project" value="UniProtKB-ARBA"/>
</dbReference>
<feature type="coiled-coil region" evidence="1">
    <location>
        <begin position="5"/>
        <end position="39"/>
    </location>
</feature>
<dbReference type="SMART" id="SM00052">
    <property type="entry name" value="EAL"/>
    <property type="match status" value="1"/>
</dbReference>
<dbReference type="Pfam" id="PF13188">
    <property type="entry name" value="PAS_8"/>
    <property type="match status" value="1"/>
</dbReference>
<dbReference type="SUPFAM" id="SSF55785">
    <property type="entry name" value="PYP-like sensor domain (PAS domain)"/>
    <property type="match status" value="3"/>
</dbReference>
<dbReference type="CDD" id="cd01949">
    <property type="entry name" value="GGDEF"/>
    <property type="match status" value="1"/>
</dbReference>
<dbReference type="InterPro" id="IPR013655">
    <property type="entry name" value="PAS_fold_3"/>
</dbReference>
<sequence length="869" mass="97526">MNLDLQQLRQKIEALETRLQEKTSALENAERMLVENSAQQQRTAAELAETAIIYRTTFDNAAVGIAHVTLGGRWLRINQFFCEMLGYSPEELQAKTFQEITHPDDLDADLKCHKDVLSGKIASYSMEKRYISKSGGVIWAHLSVSLVRDEAGHPKFFISVVKNIDRRVRANAEVEQSRARLKAVLDSLSEGVVVFSDDGKLLEANRAALQLFGYKKLDEIHSRAPELDELFDVRTFEGRKVPLRHWPVSRLLRGESVSGIELTVHRRDMNKTWIACFSGSVVNNSRQTAPLAVLTVQDITKRRMAETALRVSEERLRLAFDNIPDMVVIYDMELRIQYANLAAMESMGKSAAELIGRRDVDIAPQSVILLWRPLLHAALESVAIQSDDFDYPSSSGLRNLAVTCVPITESSGVVREILAICHDYTERRQAEEQVRQAALHDPLTGLPNRALMFEYARHIFAAANRHDQQVSVIFIDLDRFKPINDIHGHEVGDAVLRQIAKRLRQTIRGEDIVFRLGGDEFLALVPHANDANAGDKVARHLMDAINRSYQVGSLDLSLTCSIGISIYPRDGTEVDALVSHADAAMYLAKQMGRNNFQFYTAALAERVQAQSLIEQGIKSALTRHEFCLYYQPLVDMETSQVVSVEALLRWPKNGMTPDRFVQVAEATGLIGSLGEWVLSEACHQHTTWKNEGLPAIPIAVNVSPMQFRKKDFSADLEHVMNRHHINPAAIQIELTETAVMEDIDHAITILNHFRKKGIKISLDDFGTGYSSLNYLSRLPLDKIKVDKSFVHRLENDTASRAITEAIIALGRTLNLEIVAEGIESESVLQYLRTHGCHQAQGYHVCKPMQGNAFLAWYRAHTSPNVAGLH</sequence>
<dbReference type="InterPro" id="IPR035919">
    <property type="entry name" value="EAL_sf"/>
</dbReference>
<feature type="domain" description="GGDEF" evidence="5">
    <location>
        <begin position="468"/>
        <end position="601"/>
    </location>
</feature>
<evidence type="ECO:0000259" key="4">
    <source>
        <dbReference type="PROSITE" id="PS50883"/>
    </source>
</evidence>
<dbReference type="InterPro" id="IPR052155">
    <property type="entry name" value="Biofilm_reg_signaling"/>
</dbReference>
<dbReference type="SUPFAM" id="SSF141868">
    <property type="entry name" value="EAL domain-like"/>
    <property type="match status" value="1"/>
</dbReference>
<protein>
    <submittedName>
        <fullName evidence="6">EAL domain-containing protein</fullName>
    </submittedName>
</protein>
<dbReference type="PROSITE" id="PS50112">
    <property type="entry name" value="PAS"/>
    <property type="match status" value="3"/>
</dbReference>
<organism evidence="6 7">
    <name type="scientific">Noviherbaspirillum saxi</name>
    <dbReference type="NCBI Taxonomy" id="2320863"/>
    <lineage>
        <taxon>Bacteria</taxon>
        <taxon>Pseudomonadati</taxon>
        <taxon>Pseudomonadota</taxon>
        <taxon>Betaproteobacteria</taxon>
        <taxon>Burkholderiales</taxon>
        <taxon>Oxalobacteraceae</taxon>
        <taxon>Noviherbaspirillum</taxon>
    </lineage>
</organism>
<dbReference type="PROSITE" id="PS50113">
    <property type="entry name" value="PAC"/>
    <property type="match status" value="3"/>
</dbReference>
<dbReference type="SMART" id="SM00091">
    <property type="entry name" value="PAS"/>
    <property type="match status" value="3"/>
</dbReference>
<dbReference type="InterPro" id="IPR000700">
    <property type="entry name" value="PAS-assoc_C"/>
</dbReference>
<dbReference type="AlphaFoldDB" id="A0A3A3FMJ6"/>
<dbReference type="Pfam" id="PF08448">
    <property type="entry name" value="PAS_4"/>
    <property type="match status" value="1"/>
</dbReference>
<feature type="domain" description="PAS" evidence="2">
    <location>
        <begin position="50"/>
        <end position="120"/>
    </location>
</feature>
<dbReference type="CDD" id="cd00130">
    <property type="entry name" value="PAS"/>
    <property type="match status" value="3"/>
</dbReference>
<feature type="domain" description="PAC" evidence="3">
    <location>
        <begin position="258"/>
        <end position="311"/>
    </location>
</feature>
<dbReference type="Gene3D" id="3.30.450.20">
    <property type="entry name" value="PAS domain"/>
    <property type="match status" value="3"/>
</dbReference>
<dbReference type="NCBIfam" id="TIGR00254">
    <property type="entry name" value="GGDEF"/>
    <property type="match status" value="1"/>
</dbReference>
<dbReference type="SMART" id="SM00086">
    <property type="entry name" value="PAC"/>
    <property type="match status" value="3"/>
</dbReference>
<feature type="domain" description="EAL" evidence="4">
    <location>
        <begin position="610"/>
        <end position="861"/>
    </location>
</feature>
<dbReference type="Gene3D" id="3.20.20.450">
    <property type="entry name" value="EAL domain"/>
    <property type="match status" value="1"/>
</dbReference>
<proteinExistence type="predicted"/>
<dbReference type="Pfam" id="PF08447">
    <property type="entry name" value="PAS_3"/>
    <property type="match status" value="1"/>
</dbReference>
<evidence type="ECO:0000313" key="6">
    <source>
        <dbReference type="EMBL" id="RJF95951.1"/>
    </source>
</evidence>
<dbReference type="PROSITE" id="PS50887">
    <property type="entry name" value="GGDEF"/>
    <property type="match status" value="1"/>
</dbReference>
<dbReference type="NCBIfam" id="TIGR00229">
    <property type="entry name" value="sensory_box"/>
    <property type="match status" value="3"/>
</dbReference>
<dbReference type="FunFam" id="3.30.70.270:FF:000001">
    <property type="entry name" value="Diguanylate cyclase domain protein"/>
    <property type="match status" value="1"/>
</dbReference>
<dbReference type="InterPro" id="IPR000160">
    <property type="entry name" value="GGDEF_dom"/>
</dbReference>
<dbReference type="OrthoDB" id="9813903at2"/>
<dbReference type="InterPro" id="IPR043128">
    <property type="entry name" value="Rev_trsase/Diguanyl_cyclase"/>
</dbReference>
<feature type="domain" description="PAS" evidence="2">
    <location>
        <begin position="312"/>
        <end position="360"/>
    </location>
</feature>
<keyword evidence="1" id="KW-0175">Coiled coil</keyword>
<dbReference type="Gene3D" id="3.30.70.270">
    <property type="match status" value="1"/>
</dbReference>
<feature type="domain" description="PAC" evidence="3">
    <location>
        <begin position="385"/>
        <end position="436"/>
    </location>
</feature>
<dbReference type="InterPro" id="IPR035965">
    <property type="entry name" value="PAS-like_dom_sf"/>
</dbReference>
<dbReference type="PROSITE" id="PS50883">
    <property type="entry name" value="EAL"/>
    <property type="match status" value="1"/>
</dbReference>
<dbReference type="InterPro" id="IPR001633">
    <property type="entry name" value="EAL_dom"/>
</dbReference>
<dbReference type="EMBL" id="QYUO01000002">
    <property type="protein sequence ID" value="RJF95951.1"/>
    <property type="molecule type" value="Genomic_DNA"/>
</dbReference>
<dbReference type="SUPFAM" id="SSF55073">
    <property type="entry name" value="Nucleotide cyclase"/>
    <property type="match status" value="1"/>
</dbReference>
<dbReference type="CDD" id="cd01948">
    <property type="entry name" value="EAL"/>
    <property type="match status" value="1"/>
</dbReference>
<dbReference type="Proteomes" id="UP000265955">
    <property type="component" value="Unassembled WGS sequence"/>
</dbReference>
<evidence type="ECO:0000259" key="5">
    <source>
        <dbReference type="PROSITE" id="PS50887"/>
    </source>
</evidence>
<evidence type="ECO:0000259" key="3">
    <source>
        <dbReference type="PROSITE" id="PS50113"/>
    </source>
</evidence>
<evidence type="ECO:0000313" key="7">
    <source>
        <dbReference type="Proteomes" id="UP000265955"/>
    </source>
</evidence>
<evidence type="ECO:0000256" key="1">
    <source>
        <dbReference type="SAM" id="Coils"/>
    </source>
</evidence>
<dbReference type="InterPro" id="IPR000014">
    <property type="entry name" value="PAS"/>
</dbReference>
<dbReference type="Pfam" id="PF00990">
    <property type="entry name" value="GGDEF"/>
    <property type="match status" value="1"/>
</dbReference>